<evidence type="ECO:0000256" key="4">
    <source>
        <dbReference type="ARBA" id="ARBA00022840"/>
    </source>
</evidence>
<dbReference type="InterPro" id="IPR001645">
    <property type="entry name" value="Folylpolyglutamate_synth"/>
</dbReference>
<evidence type="ECO:0000256" key="3">
    <source>
        <dbReference type="ARBA" id="ARBA00022741"/>
    </source>
</evidence>
<dbReference type="EMBL" id="JBHSIY010000006">
    <property type="protein sequence ID" value="MFC4866524.1"/>
    <property type="molecule type" value="Genomic_DNA"/>
</dbReference>
<dbReference type="RefSeq" id="WP_344140333.1">
    <property type="nucleotide sequence ID" value="NZ_BAAAQI010000001.1"/>
</dbReference>
<comment type="similarity">
    <text evidence="1">Belongs to the folylpolyglutamate synthase family.</text>
</comment>
<keyword evidence="4" id="KW-0067">ATP-binding</keyword>
<evidence type="ECO:0000256" key="5">
    <source>
        <dbReference type="SAM" id="MobiDB-lite"/>
    </source>
</evidence>
<keyword evidence="7" id="KW-1185">Reference proteome</keyword>
<comment type="caution">
    <text evidence="6">The sequence shown here is derived from an EMBL/GenBank/DDBJ whole genome shotgun (WGS) entry which is preliminary data.</text>
</comment>
<evidence type="ECO:0000313" key="6">
    <source>
        <dbReference type="EMBL" id="MFC4866524.1"/>
    </source>
</evidence>
<proteinExistence type="inferred from homology"/>
<organism evidence="6 7">
    <name type="scientific">Streptomonospora arabica</name>
    <dbReference type="NCBI Taxonomy" id="412417"/>
    <lineage>
        <taxon>Bacteria</taxon>
        <taxon>Bacillati</taxon>
        <taxon>Actinomycetota</taxon>
        <taxon>Actinomycetes</taxon>
        <taxon>Streptosporangiales</taxon>
        <taxon>Nocardiopsidaceae</taxon>
        <taxon>Streptomonospora</taxon>
    </lineage>
</organism>
<feature type="region of interest" description="Disordered" evidence="5">
    <location>
        <begin position="222"/>
        <end position="242"/>
    </location>
</feature>
<sequence>MDVVAQAPGVFFREWLRRGAGERRDIGRAADLLAVLDLPAPDTPVLAVVGSKGKGTCATYASATLAASGARVVTVTSPGVRGPRDRIRLSGNAIGASDLARLADQLDEAVRHLPPPRSGYLSPSGLFLAAGALYARDQGADLLVLEAGMGGRGDEVSLFDPAAVALTTVFGEHLGVLGDTVGQIAEEKAGAAGPGTRASVHGPLEAGVEAAAHAALAARTGGGVRPERLEPGEAGAPDSLLPEGLGRSAAELGYASARRLLAVLGRAQPEPERLRRVLASVRLPGRLSHHVLDRPADRSVAPGPHPSPGPHHSAGTGPTELIVDSAIERAGVAAALEHARRRWGGPDHVLVCLPDHKDVSGAVDALAGERVTAAELPDAHLTFSAELPADWVRVRAEEVTPDLLTHLGRRVLVLGTVYFTGRVLEAIGADTDSLFTP</sequence>
<evidence type="ECO:0000256" key="2">
    <source>
        <dbReference type="ARBA" id="ARBA00022598"/>
    </source>
</evidence>
<protein>
    <recommendedName>
        <fullName evidence="8">Folylpolyglutamate synthase</fullName>
    </recommendedName>
</protein>
<dbReference type="InterPro" id="IPR036565">
    <property type="entry name" value="Mur-like_cat_sf"/>
</dbReference>
<keyword evidence="2" id="KW-0436">Ligase</keyword>
<evidence type="ECO:0000256" key="1">
    <source>
        <dbReference type="ARBA" id="ARBA00008276"/>
    </source>
</evidence>
<gene>
    <name evidence="6" type="ORF">ACFPCZ_07765</name>
</gene>
<reference evidence="7" key="1">
    <citation type="journal article" date="2019" name="Int. J. Syst. Evol. Microbiol.">
        <title>The Global Catalogue of Microorganisms (GCM) 10K type strain sequencing project: providing services to taxonomists for standard genome sequencing and annotation.</title>
        <authorList>
            <consortium name="The Broad Institute Genomics Platform"/>
            <consortium name="The Broad Institute Genome Sequencing Center for Infectious Disease"/>
            <person name="Wu L."/>
            <person name="Ma J."/>
        </authorList>
    </citation>
    <scope>NUCLEOTIDE SEQUENCE [LARGE SCALE GENOMIC DNA]</scope>
    <source>
        <strain evidence="7">CGMCC 4.7304</strain>
    </source>
</reference>
<evidence type="ECO:0000313" key="7">
    <source>
        <dbReference type="Proteomes" id="UP001595858"/>
    </source>
</evidence>
<keyword evidence="3" id="KW-0547">Nucleotide-binding</keyword>
<accession>A0ABV9SJN3</accession>
<dbReference type="SUPFAM" id="SSF53623">
    <property type="entry name" value="MurD-like peptide ligases, catalytic domain"/>
    <property type="match status" value="1"/>
</dbReference>
<dbReference type="PANTHER" id="PTHR11136">
    <property type="entry name" value="FOLYLPOLYGLUTAMATE SYNTHASE-RELATED"/>
    <property type="match status" value="1"/>
</dbReference>
<name>A0ABV9SJN3_9ACTN</name>
<feature type="region of interest" description="Disordered" evidence="5">
    <location>
        <begin position="289"/>
        <end position="318"/>
    </location>
</feature>
<evidence type="ECO:0008006" key="8">
    <source>
        <dbReference type="Google" id="ProtNLM"/>
    </source>
</evidence>
<dbReference type="Gene3D" id="3.40.1190.10">
    <property type="entry name" value="Mur-like, catalytic domain"/>
    <property type="match status" value="1"/>
</dbReference>
<dbReference type="PANTHER" id="PTHR11136:SF0">
    <property type="entry name" value="DIHYDROFOLATE SYNTHETASE-RELATED"/>
    <property type="match status" value="1"/>
</dbReference>
<dbReference type="Proteomes" id="UP001595858">
    <property type="component" value="Unassembled WGS sequence"/>
</dbReference>